<feature type="domain" description="Schlafen AlbA-2" evidence="1">
    <location>
        <begin position="25"/>
        <end position="151"/>
    </location>
</feature>
<protein>
    <submittedName>
        <fullName evidence="2">Helix-turn-helix domain-containing protein</fullName>
    </submittedName>
</protein>
<accession>A0ABW3JKX3</accession>
<evidence type="ECO:0000313" key="2">
    <source>
        <dbReference type="EMBL" id="MFD0991059.1"/>
    </source>
</evidence>
<gene>
    <name evidence="2" type="ORF">ACFQ1R_13200</name>
</gene>
<dbReference type="Pfam" id="PF04326">
    <property type="entry name" value="SLFN_AlbA_2"/>
    <property type="match status" value="1"/>
</dbReference>
<keyword evidence="3" id="KW-1185">Reference proteome</keyword>
<proteinExistence type="predicted"/>
<organism evidence="2 3">
    <name type="scientific">Mariniflexile jejuense</name>
    <dbReference type="NCBI Taxonomy" id="1173582"/>
    <lineage>
        <taxon>Bacteria</taxon>
        <taxon>Pseudomonadati</taxon>
        <taxon>Bacteroidota</taxon>
        <taxon>Flavobacteriia</taxon>
        <taxon>Flavobacteriales</taxon>
        <taxon>Flavobacteriaceae</taxon>
        <taxon>Mariniflexile</taxon>
    </lineage>
</organism>
<dbReference type="InterPro" id="IPR007421">
    <property type="entry name" value="Schlafen_AlbA_2_dom"/>
</dbReference>
<evidence type="ECO:0000259" key="1">
    <source>
        <dbReference type="Pfam" id="PF04326"/>
    </source>
</evidence>
<reference evidence="3" key="1">
    <citation type="journal article" date="2019" name="Int. J. Syst. Evol. Microbiol.">
        <title>The Global Catalogue of Microorganisms (GCM) 10K type strain sequencing project: providing services to taxonomists for standard genome sequencing and annotation.</title>
        <authorList>
            <consortium name="The Broad Institute Genomics Platform"/>
            <consortium name="The Broad Institute Genome Sequencing Center for Infectious Disease"/>
            <person name="Wu L."/>
            <person name="Ma J."/>
        </authorList>
    </citation>
    <scope>NUCLEOTIDE SEQUENCE [LARGE SCALE GENOMIC DNA]</scope>
    <source>
        <strain evidence="3">CCUG 62414</strain>
    </source>
</reference>
<dbReference type="RefSeq" id="WP_379926733.1">
    <property type="nucleotide sequence ID" value="NZ_JBHTJI010000040.1"/>
</dbReference>
<dbReference type="Gene3D" id="3.30.950.30">
    <property type="entry name" value="Schlafen, AAA domain"/>
    <property type="match status" value="1"/>
</dbReference>
<dbReference type="InterPro" id="IPR038461">
    <property type="entry name" value="Schlafen_AlbA_2_dom_sf"/>
</dbReference>
<evidence type="ECO:0000313" key="3">
    <source>
        <dbReference type="Proteomes" id="UP001597061"/>
    </source>
</evidence>
<dbReference type="EMBL" id="JBHTJI010000040">
    <property type="protein sequence ID" value="MFD0991059.1"/>
    <property type="molecule type" value="Genomic_DNA"/>
</dbReference>
<comment type="caution">
    <text evidence="2">The sequence shown here is derived from an EMBL/GenBank/DDBJ whole genome shotgun (WGS) entry which is preliminary data.</text>
</comment>
<dbReference type="Proteomes" id="UP001597061">
    <property type="component" value="Unassembled WGS sequence"/>
</dbReference>
<name>A0ABW3JKX3_9FLAO</name>
<sequence>MNLKENFDKIELKEIKEFVEKQTAEDLFLEFKTANYPHGIEYDKKNFSKCLSGFSNSSGGILIWGISAKERKNKPDVANELKPIENLIEFENYLKRNEGNAIIPLTEGVEYRRIFEDNKSGYLLVLIPPSERAPHMGLFADKRYYKRSGDSFYICEHFDIMDMINRKITPKLAVKIINKKVTIEKFRNEEYEKFECVLCIENIGQVSAKHITLSLDVKSPFNISNYGLDGNRNRGMKMMRLTSNLPKYIGGSDLVVHPETYHEVDRIVLNETGFDSKKLGDLNIDYKIISEGMKLTTGKIEIKKENLLSKTNAQ</sequence>